<evidence type="ECO:0000313" key="2">
    <source>
        <dbReference type="EMBL" id="KAA0022456.1"/>
    </source>
</evidence>
<protein>
    <submittedName>
        <fullName evidence="2">Antibiotic biosynthesis monooxygenase</fullName>
    </submittedName>
</protein>
<keyword evidence="2" id="KW-0503">Monooxygenase</keyword>
<dbReference type="InterPro" id="IPR011008">
    <property type="entry name" value="Dimeric_a/b-barrel"/>
</dbReference>
<feature type="domain" description="ABM" evidence="1">
    <location>
        <begin position="2"/>
        <end position="92"/>
    </location>
</feature>
<organism evidence="2 3">
    <name type="scientific">Antrihabitans cavernicola</name>
    <dbReference type="NCBI Taxonomy" id="2495913"/>
    <lineage>
        <taxon>Bacteria</taxon>
        <taxon>Bacillati</taxon>
        <taxon>Actinomycetota</taxon>
        <taxon>Actinomycetes</taxon>
        <taxon>Mycobacteriales</taxon>
        <taxon>Nocardiaceae</taxon>
        <taxon>Antrihabitans</taxon>
    </lineage>
</organism>
<dbReference type="Proteomes" id="UP000322244">
    <property type="component" value="Unassembled WGS sequence"/>
</dbReference>
<sequence length="94" mass="10626">MIIVAGYLRVDPAQRAAYLDTCVEVMRQARATEGCFDFGLSADLLEPDRINIYERWATREALDTFRGSGTDEEQGAQILGADVREFFYEKEVAL</sequence>
<gene>
    <name evidence="2" type="ORF">FOY51_12155</name>
</gene>
<dbReference type="InterPro" id="IPR007138">
    <property type="entry name" value="ABM_dom"/>
</dbReference>
<reference evidence="2 3" key="1">
    <citation type="submission" date="2019-07" db="EMBL/GenBank/DDBJ databases">
        <title>Rhodococcus cavernicolus sp. nov., isolated from a cave.</title>
        <authorList>
            <person name="Lee S.D."/>
        </authorList>
    </citation>
    <scope>NUCLEOTIDE SEQUENCE [LARGE SCALE GENOMIC DNA]</scope>
    <source>
        <strain evidence="2 3">C1-24</strain>
    </source>
</reference>
<keyword evidence="2" id="KW-0560">Oxidoreductase</keyword>
<dbReference type="Gene3D" id="3.30.70.100">
    <property type="match status" value="1"/>
</dbReference>
<keyword evidence="3" id="KW-1185">Reference proteome</keyword>
<dbReference type="Pfam" id="PF03992">
    <property type="entry name" value="ABM"/>
    <property type="match status" value="1"/>
</dbReference>
<dbReference type="RefSeq" id="WP_149430513.1">
    <property type="nucleotide sequence ID" value="NZ_VLNY01000005.1"/>
</dbReference>
<evidence type="ECO:0000313" key="3">
    <source>
        <dbReference type="Proteomes" id="UP000322244"/>
    </source>
</evidence>
<dbReference type="OrthoDB" id="287932at2"/>
<dbReference type="EMBL" id="VLNY01000005">
    <property type="protein sequence ID" value="KAA0022456.1"/>
    <property type="molecule type" value="Genomic_DNA"/>
</dbReference>
<evidence type="ECO:0000259" key="1">
    <source>
        <dbReference type="PROSITE" id="PS51725"/>
    </source>
</evidence>
<dbReference type="AlphaFoldDB" id="A0A5A7S967"/>
<dbReference type="PROSITE" id="PS51725">
    <property type="entry name" value="ABM"/>
    <property type="match status" value="1"/>
</dbReference>
<proteinExistence type="predicted"/>
<name>A0A5A7S967_9NOCA</name>
<dbReference type="SUPFAM" id="SSF54909">
    <property type="entry name" value="Dimeric alpha+beta barrel"/>
    <property type="match status" value="1"/>
</dbReference>
<dbReference type="GO" id="GO:0004497">
    <property type="term" value="F:monooxygenase activity"/>
    <property type="evidence" value="ECO:0007669"/>
    <property type="project" value="UniProtKB-KW"/>
</dbReference>
<accession>A0A5A7S967</accession>
<comment type="caution">
    <text evidence="2">The sequence shown here is derived from an EMBL/GenBank/DDBJ whole genome shotgun (WGS) entry which is preliminary data.</text>
</comment>